<dbReference type="PROSITE" id="PS50011">
    <property type="entry name" value="PROTEIN_KINASE_DOM"/>
    <property type="match status" value="1"/>
</dbReference>
<dbReference type="GO" id="GO:0004674">
    <property type="term" value="F:protein serine/threonine kinase activity"/>
    <property type="evidence" value="ECO:0007669"/>
    <property type="project" value="TreeGrafter"/>
</dbReference>
<dbReference type="PANTHER" id="PTHR44329">
    <property type="entry name" value="SERINE/THREONINE-PROTEIN KINASE TNNI3K-RELATED"/>
    <property type="match status" value="1"/>
</dbReference>
<reference evidence="2" key="1">
    <citation type="submission" date="2020-11" db="EMBL/GenBank/DDBJ databases">
        <authorList>
            <person name="Tran Van P."/>
        </authorList>
    </citation>
    <scope>NUCLEOTIDE SEQUENCE</scope>
</reference>
<gene>
    <name evidence="2" type="ORF">TCMB3V08_LOCUS6963</name>
</gene>
<accession>A0A7R9J7Z2</accession>
<dbReference type="InterPro" id="IPR011009">
    <property type="entry name" value="Kinase-like_dom_sf"/>
</dbReference>
<proteinExistence type="predicted"/>
<dbReference type="GO" id="GO:0005925">
    <property type="term" value="C:focal adhesion"/>
    <property type="evidence" value="ECO:0007669"/>
    <property type="project" value="TreeGrafter"/>
</dbReference>
<dbReference type="Gene3D" id="1.10.510.10">
    <property type="entry name" value="Transferase(Phosphotransferase) domain 1"/>
    <property type="match status" value="1"/>
</dbReference>
<dbReference type="EMBL" id="OE182299">
    <property type="protein sequence ID" value="CAD7574346.1"/>
    <property type="molecule type" value="Genomic_DNA"/>
</dbReference>
<feature type="domain" description="Protein kinase" evidence="1">
    <location>
        <begin position="1"/>
        <end position="221"/>
    </location>
</feature>
<dbReference type="InterPro" id="IPR000719">
    <property type="entry name" value="Prot_kinase_dom"/>
</dbReference>
<evidence type="ECO:0000313" key="2">
    <source>
        <dbReference type="EMBL" id="CAD7574346.1"/>
    </source>
</evidence>
<dbReference type="GO" id="GO:0034446">
    <property type="term" value="P:substrate adhesion-dependent cell spreading"/>
    <property type="evidence" value="ECO:0007669"/>
    <property type="project" value="TreeGrafter"/>
</dbReference>
<dbReference type="GO" id="GO:0005524">
    <property type="term" value="F:ATP binding"/>
    <property type="evidence" value="ECO:0007669"/>
    <property type="project" value="InterPro"/>
</dbReference>
<dbReference type="GO" id="GO:0007160">
    <property type="term" value="P:cell-matrix adhesion"/>
    <property type="evidence" value="ECO:0007669"/>
    <property type="project" value="TreeGrafter"/>
</dbReference>
<dbReference type="PANTHER" id="PTHR44329:SF57">
    <property type="entry name" value="INTEGRIN-LINKED PROTEIN KINASE"/>
    <property type="match status" value="1"/>
</dbReference>
<organism evidence="2">
    <name type="scientific">Timema californicum</name>
    <name type="common">California timema</name>
    <name type="synonym">Walking stick</name>
    <dbReference type="NCBI Taxonomy" id="61474"/>
    <lineage>
        <taxon>Eukaryota</taxon>
        <taxon>Metazoa</taxon>
        <taxon>Ecdysozoa</taxon>
        <taxon>Arthropoda</taxon>
        <taxon>Hexapoda</taxon>
        <taxon>Insecta</taxon>
        <taxon>Pterygota</taxon>
        <taxon>Neoptera</taxon>
        <taxon>Polyneoptera</taxon>
        <taxon>Phasmatodea</taxon>
        <taxon>Timematodea</taxon>
        <taxon>Timematoidea</taxon>
        <taxon>Timematidae</taxon>
        <taxon>Timema</taxon>
    </lineage>
</organism>
<dbReference type="GO" id="GO:0007229">
    <property type="term" value="P:integrin-mediated signaling pathway"/>
    <property type="evidence" value="ECO:0007669"/>
    <property type="project" value="TreeGrafter"/>
</dbReference>
<dbReference type="InterPro" id="IPR001245">
    <property type="entry name" value="Ser-Thr/Tyr_kinase_cat_dom"/>
</dbReference>
<evidence type="ECO:0000259" key="1">
    <source>
        <dbReference type="PROSITE" id="PS50011"/>
    </source>
</evidence>
<dbReference type="Pfam" id="PF07714">
    <property type="entry name" value="PK_Tyr_Ser-Thr"/>
    <property type="match status" value="1"/>
</dbReference>
<dbReference type="GO" id="GO:0001725">
    <property type="term" value="C:stress fiber"/>
    <property type="evidence" value="ECO:0007669"/>
    <property type="project" value="TreeGrafter"/>
</dbReference>
<dbReference type="AlphaFoldDB" id="A0A7R9J7Z2"/>
<dbReference type="PIRSF" id="PIRSF000654">
    <property type="entry name" value="Integrin-linked_kinase"/>
    <property type="match status" value="1"/>
</dbReference>
<dbReference type="InterPro" id="IPR051681">
    <property type="entry name" value="Ser/Thr_Kinases-Pseudokinases"/>
</dbReference>
<dbReference type="SUPFAM" id="SSF56112">
    <property type="entry name" value="Protein kinase-like (PK-like)"/>
    <property type="match status" value="1"/>
</dbReference>
<protein>
    <submittedName>
        <fullName evidence="2">(California timema) hypothetical protein</fullName>
    </submittedName>
</protein>
<sequence>MLIFSHPNVLPVVGCCNSPPNLVVINQHMPWGSLYTLLHEGTGVVVDTAQALRFALDVARGMAFLHSLERIIPQYHLNSRHVMIDEDLTARINMADAKFSFQEKGRVYYPAWMSPEDLTARINMADAKFSFQEKGRVYYPAWMSPEACDMWSFAVLLWELATREVPFADLSPMECGMKVALEGLRISIPPGISPHLAKLVKICMNEDSGKRPKFDMVLPILDKMKR</sequence>
<name>A0A7R9J7Z2_TIMCA</name>